<keyword evidence="2" id="KW-0472">Membrane</keyword>
<keyword evidence="2" id="KW-1133">Transmembrane helix</keyword>
<dbReference type="OrthoDB" id="2653987at2759"/>
<feature type="transmembrane region" description="Helical" evidence="2">
    <location>
        <begin position="34"/>
        <end position="56"/>
    </location>
</feature>
<gene>
    <name evidence="3" type="ORF">EVG20_g4492</name>
</gene>
<evidence type="ECO:0000256" key="1">
    <source>
        <dbReference type="SAM" id="MobiDB-lite"/>
    </source>
</evidence>
<dbReference type="AlphaFoldDB" id="A0A4Y9YVY4"/>
<proteinExistence type="predicted"/>
<feature type="non-terminal residue" evidence="3">
    <location>
        <position position="1"/>
    </location>
</feature>
<name>A0A4Y9YVY4_9AGAM</name>
<keyword evidence="4" id="KW-1185">Reference proteome</keyword>
<comment type="caution">
    <text evidence="3">The sequence shown here is derived from an EMBL/GenBank/DDBJ whole genome shotgun (WGS) entry which is preliminary data.</text>
</comment>
<dbReference type="EMBL" id="SEOQ01000234">
    <property type="protein sequence ID" value="TFY66584.1"/>
    <property type="molecule type" value="Genomic_DNA"/>
</dbReference>
<protein>
    <submittedName>
        <fullName evidence="3">Uncharacterized protein</fullName>
    </submittedName>
</protein>
<evidence type="ECO:0000256" key="2">
    <source>
        <dbReference type="SAM" id="Phobius"/>
    </source>
</evidence>
<feature type="region of interest" description="Disordered" evidence="1">
    <location>
        <begin position="1"/>
        <end position="23"/>
    </location>
</feature>
<reference evidence="3 4" key="1">
    <citation type="submission" date="2019-02" db="EMBL/GenBank/DDBJ databases">
        <title>Genome sequencing of the rare red list fungi Dentipellis fragilis.</title>
        <authorList>
            <person name="Buettner E."/>
            <person name="Kellner H."/>
        </authorList>
    </citation>
    <scope>NUCLEOTIDE SEQUENCE [LARGE SCALE GENOMIC DNA]</scope>
    <source>
        <strain evidence="3 4">DSM 105465</strain>
    </source>
</reference>
<accession>A0A4Y9YVY4</accession>
<dbReference type="Proteomes" id="UP000298327">
    <property type="component" value="Unassembled WGS sequence"/>
</dbReference>
<sequence length="84" mass="8777">RRDARLLAQPAPQQVGPFRSRQPPTDLLERAHSLCIALSAVGFVSAMLGIVCYAWTVQPRAVGVVASAATAVCVFGSIGVMGLV</sequence>
<keyword evidence="2" id="KW-0812">Transmembrane</keyword>
<evidence type="ECO:0000313" key="3">
    <source>
        <dbReference type="EMBL" id="TFY66584.1"/>
    </source>
</evidence>
<organism evidence="3 4">
    <name type="scientific">Dentipellis fragilis</name>
    <dbReference type="NCBI Taxonomy" id="205917"/>
    <lineage>
        <taxon>Eukaryota</taxon>
        <taxon>Fungi</taxon>
        <taxon>Dikarya</taxon>
        <taxon>Basidiomycota</taxon>
        <taxon>Agaricomycotina</taxon>
        <taxon>Agaricomycetes</taxon>
        <taxon>Russulales</taxon>
        <taxon>Hericiaceae</taxon>
        <taxon>Dentipellis</taxon>
    </lineage>
</organism>
<evidence type="ECO:0000313" key="4">
    <source>
        <dbReference type="Proteomes" id="UP000298327"/>
    </source>
</evidence>
<feature type="transmembrane region" description="Helical" evidence="2">
    <location>
        <begin position="62"/>
        <end position="83"/>
    </location>
</feature>